<sequence length="86" mass="9764">MAAPSTAPPGIGVSITAVKLNNENFVLWSRRVVKYLTTQGKENYLTDEPLASESKDYRKWLQEDTMVTTWLWNSMDPLVAAKMQVM</sequence>
<dbReference type="EMBL" id="KK786987">
    <property type="protein sequence ID" value="KDO39090.1"/>
    <property type="molecule type" value="Genomic_DNA"/>
</dbReference>
<accession>A0A067DC14</accession>
<evidence type="ECO:0008006" key="3">
    <source>
        <dbReference type="Google" id="ProtNLM"/>
    </source>
</evidence>
<organism evidence="1 2">
    <name type="scientific">Citrus sinensis</name>
    <name type="common">Sweet orange</name>
    <name type="synonym">Citrus aurantium var. sinensis</name>
    <dbReference type="NCBI Taxonomy" id="2711"/>
    <lineage>
        <taxon>Eukaryota</taxon>
        <taxon>Viridiplantae</taxon>
        <taxon>Streptophyta</taxon>
        <taxon>Embryophyta</taxon>
        <taxon>Tracheophyta</taxon>
        <taxon>Spermatophyta</taxon>
        <taxon>Magnoliopsida</taxon>
        <taxon>eudicotyledons</taxon>
        <taxon>Gunneridae</taxon>
        <taxon>Pentapetalae</taxon>
        <taxon>rosids</taxon>
        <taxon>malvids</taxon>
        <taxon>Sapindales</taxon>
        <taxon>Rutaceae</taxon>
        <taxon>Aurantioideae</taxon>
        <taxon>Citrus</taxon>
    </lineage>
</organism>
<evidence type="ECO:0000313" key="2">
    <source>
        <dbReference type="Proteomes" id="UP000027120"/>
    </source>
</evidence>
<protein>
    <recommendedName>
        <fullName evidence="3">Retrotransposon Copia-like N-terminal domain-containing protein</fullName>
    </recommendedName>
</protein>
<name>A0A067DC14_CITSI</name>
<proteinExistence type="predicted"/>
<evidence type="ECO:0000313" key="1">
    <source>
        <dbReference type="EMBL" id="KDO39090.1"/>
    </source>
</evidence>
<dbReference type="Proteomes" id="UP000027120">
    <property type="component" value="Unassembled WGS sequence"/>
</dbReference>
<reference evidence="1 2" key="1">
    <citation type="submission" date="2014-04" db="EMBL/GenBank/DDBJ databases">
        <authorList>
            <consortium name="International Citrus Genome Consortium"/>
            <person name="Gmitter F."/>
            <person name="Chen C."/>
            <person name="Farmerie W."/>
            <person name="Harkins T."/>
            <person name="Desany B."/>
            <person name="Mohiuddin M."/>
            <person name="Kodira C."/>
            <person name="Borodovsky M."/>
            <person name="Lomsadze A."/>
            <person name="Burns P."/>
            <person name="Jenkins J."/>
            <person name="Prochnik S."/>
            <person name="Shu S."/>
            <person name="Chapman J."/>
            <person name="Pitluck S."/>
            <person name="Schmutz J."/>
            <person name="Rokhsar D."/>
        </authorList>
    </citation>
    <scope>NUCLEOTIDE SEQUENCE</scope>
</reference>
<keyword evidence="2" id="KW-1185">Reference proteome</keyword>
<gene>
    <name evidence="1" type="ORF">CISIN_1g035480mg</name>
</gene>
<dbReference type="AlphaFoldDB" id="A0A067DC14"/>